<accession>A0AAE6TW12</accession>
<dbReference type="AlphaFoldDB" id="A0AAE6TW12"/>
<name>A0AAE6TW12_9LACO</name>
<dbReference type="Proteomes" id="UP000327194">
    <property type="component" value="Chromosome"/>
</dbReference>
<protein>
    <submittedName>
        <fullName evidence="1">Uncharacterized protein</fullName>
    </submittedName>
</protein>
<dbReference type="KEGG" id="lfv:LF543_01035"/>
<proteinExistence type="predicted"/>
<dbReference type="RefSeq" id="WP_010022478.1">
    <property type="nucleotide sequence ID" value="NZ_AZDS01000002.1"/>
</dbReference>
<evidence type="ECO:0000313" key="2">
    <source>
        <dbReference type="Proteomes" id="UP000327194"/>
    </source>
</evidence>
<gene>
    <name evidence="1" type="ORF">LF543_01035</name>
</gene>
<organism evidence="1 2">
    <name type="scientific">Fructilactobacillus fructivorans</name>
    <dbReference type="NCBI Taxonomy" id="1614"/>
    <lineage>
        <taxon>Bacteria</taxon>
        <taxon>Bacillati</taxon>
        <taxon>Bacillota</taxon>
        <taxon>Bacilli</taxon>
        <taxon>Lactobacillales</taxon>
        <taxon>Lactobacillaceae</taxon>
        <taxon>Fructilactobacillus</taxon>
    </lineage>
</organism>
<sequence>MNLKGWFHNLTNKETPSLSDTKLADNIEFIDNEGKYLETVVNSFRDKSGLVHYRGEGYTVENSFAFAIGDLVNDDNLIEKCTYSIKVLKRMRAPKKSKLATLITQMIKMIDHVSDYVNGMRRDMRKGTSGHAAIQMYWRSEKAIKDFKVEKVYTVALVNADEPLVK</sequence>
<reference evidence="1 2" key="1">
    <citation type="submission" date="2019-10" db="EMBL/GenBank/DDBJ databases">
        <title>Genome sequencing of Lactobacillus fructivorans.</title>
        <authorList>
            <person name="Kim K."/>
        </authorList>
    </citation>
    <scope>NUCLEOTIDE SEQUENCE [LARGE SCALE GENOMIC DNA]</scope>
    <source>
        <strain evidence="1 2">LF543</strain>
    </source>
</reference>
<evidence type="ECO:0000313" key="1">
    <source>
        <dbReference type="EMBL" id="QFX92247.1"/>
    </source>
</evidence>
<dbReference type="EMBL" id="CP045562">
    <property type="protein sequence ID" value="QFX92247.1"/>
    <property type="molecule type" value="Genomic_DNA"/>
</dbReference>